<proteinExistence type="inferred from homology"/>
<protein>
    <recommendedName>
        <fullName evidence="4">tRNA pseudouridine synthase A</fullName>
        <ecNumber evidence="4">5.4.99.12</ecNumber>
    </recommendedName>
    <alternativeName>
        <fullName evidence="4">tRNA pseudouridine(38-40) synthase</fullName>
    </alternativeName>
    <alternativeName>
        <fullName evidence="4">tRNA pseudouridylate synthase I</fullName>
    </alternativeName>
    <alternativeName>
        <fullName evidence="4">tRNA-uridine isomerase I</fullName>
    </alternativeName>
</protein>
<evidence type="ECO:0000256" key="1">
    <source>
        <dbReference type="ARBA" id="ARBA00009375"/>
    </source>
</evidence>
<dbReference type="PANTHER" id="PTHR11142">
    <property type="entry name" value="PSEUDOURIDYLATE SYNTHASE"/>
    <property type="match status" value="1"/>
</dbReference>
<dbReference type="PIRSF" id="PIRSF001430">
    <property type="entry name" value="tRNA_psdUrid_synth"/>
    <property type="match status" value="1"/>
</dbReference>
<dbReference type="GO" id="GO:0160147">
    <property type="term" value="F:tRNA pseudouridine(38-40) synthase activity"/>
    <property type="evidence" value="ECO:0007669"/>
    <property type="project" value="UniProtKB-EC"/>
</dbReference>
<sequence>MSKGHRYFIEIAYDGSAYHGWQMQKNAPSVQQAIQEVLSVLFRTAVFIMGSGRTDTGVHARQQFAHFEVPEEIPKVEFLKRVNGMLPSDIAVHDLLPVQSTAHARFDALWRSYEYHITFRKDPFLLGKAWHCYYALDAEAMAAAAELLLSHTDFQCFSKTKTDVKSFDCKIKRVGWEQTAHGLVFHIEANRFLRGMVRAIVGTLLQIGRKQLDLAGFTEIIRSKDRKQAGSAAPAQGLYLTGVRYPAKIFM</sequence>
<dbReference type="InterPro" id="IPR020103">
    <property type="entry name" value="PsdUridine_synth_cat_dom_sf"/>
</dbReference>
<comment type="similarity">
    <text evidence="1 4 7">Belongs to the tRNA pseudouridine synthase TruA family.</text>
</comment>
<dbReference type="InterPro" id="IPR020095">
    <property type="entry name" value="PsdUridine_synth_TruA_C"/>
</dbReference>
<name>A0A1H7B352_9BACT</name>
<evidence type="ECO:0000256" key="6">
    <source>
        <dbReference type="PIRSR" id="PIRSR001430-2"/>
    </source>
</evidence>
<dbReference type="Proteomes" id="UP000199403">
    <property type="component" value="Unassembled WGS sequence"/>
</dbReference>
<dbReference type="HAMAP" id="MF_00171">
    <property type="entry name" value="TruA"/>
    <property type="match status" value="1"/>
</dbReference>
<dbReference type="NCBIfam" id="TIGR00071">
    <property type="entry name" value="hisT_truA"/>
    <property type="match status" value="1"/>
</dbReference>
<evidence type="ECO:0000256" key="5">
    <source>
        <dbReference type="PIRSR" id="PIRSR001430-1"/>
    </source>
</evidence>
<evidence type="ECO:0000313" key="10">
    <source>
        <dbReference type="Proteomes" id="UP000199403"/>
    </source>
</evidence>
<comment type="function">
    <text evidence="4">Formation of pseudouridine at positions 38, 39 and 40 in the anticodon stem and loop of transfer RNAs.</text>
</comment>
<evidence type="ECO:0000256" key="2">
    <source>
        <dbReference type="ARBA" id="ARBA00022694"/>
    </source>
</evidence>
<dbReference type="EMBL" id="FNZH01000008">
    <property type="protein sequence ID" value="SEJ68680.1"/>
    <property type="molecule type" value="Genomic_DNA"/>
</dbReference>
<evidence type="ECO:0000256" key="7">
    <source>
        <dbReference type="RuleBase" id="RU003792"/>
    </source>
</evidence>
<dbReference type="PANTHER" id="PTHR11142:SF0">
    <property type="entry name" value="TRNA PSEUDOURIDINE SYNTHASE-LIKE 1"/>
    <property type="match status" value="1"/>
</dbReference>
<comment type="catalytic activity">
    <reaction evidence="4 7">
        <text>uridine(38/39/40) in tRNA = pseudouridine(38/39/40) in tRNA</text>
        <dbReference type="Rhea" id="RHEA:22376"/>
        <dbReference type="Rhea" id="RHEA-COMP:10085"/>
        <dbReference type="Rhea" id="RHEA-COMP:10087"/>
        <dbReference type="ChEBI" id="CHEBI:65314"/>
        <dbReference type="ChEBI" id="CHEBI:65315"/>
        <dbReference type="EC" id="5.4.99.12"/>
    </reaction>
</comment>
<dbReference type="RefSeq" id="WP_092177857.1">
    <property type="nucleotide sequence ID" value="NZ_FNZH01000008.1"/>
</dbReference>
<evidence type="ECO:0000256" key="4">
    <source>
        <dbReference type="HAMAP-Rule" id="MF_00171"/>
    </source>
</evidence>
<organism evidence="9 10">
    <name type="scientific">Cyclobacterium xiamenense</name>
    <dbReference type="NCBI Taxonomy" id="1297121"/>
    <lineage>
        <taxon>Bacteria</taxon>
        <taxon>Pseudomonadati</taxon>
        <taxon>Bacteroidota</taxon>
        <taxon>Cytophagia</taxon>
        <taxon>Cytophagales</taxon>
        <taxon>Cyclobacteriaceae</taxon>
        <taxon>Cyclobacterium</taxon>
    </lineage>
</organism>
<evidence type="ECO:0000256" key="3">
    <source>
        <dbReference type="ARBA" id="ARBA00023235"/>
    </source>
</evidence>
<dbReference type="EC" id="5.4.99.12" evidence="4"/>
<gene>
    <name evidence="4" type="primary">truA</name>
    <name evidence="9" type="ORF">SAMN05192553_108104</name>
</gene>
<comment type="subunit">
    <text evidence="4">Homodimer.</text>
</comment>
<dbReference type="SUPFAM" id="SSF55120">
    <property type="entry name" value="Pseudouridine synthase"/>
    <property type="match status" value="1"/>
</dbReference>
<dbReference type="GO" id="GO:0003723">
    <property type="term" value="F:RNA binding"/>
    <property type="evidence" value="ECO:0007669"/>
    <property type="project" value="InterPro"/>
</dbReference>
<dbReference type="CDD" id="cd02570">
    <property type="entry name" value="PseudoU_synth_EcTruA"/>
    <property type="match status" value="1"/>
</dbReference>
<keyword evidence="2 4" id="KW-0819">tRNA processing</keyword>
<dbReference type="Pfam" id="PF01416">
    <property type="entry name" value="PseudoU_synth_1"/>
    <property type="match status" value="1"/>
</dbReference>
<feature type="active site" description="Nucleophile" evidence="4 5">
    <location>
        <position position="55"/>
    </location>
</feature>
<accession>A0A1H7B352</accession>
<comment type="caution">
    <text evidence="4">Lacks conserved residue(s) required for the propagation of feature annotation.</text>
</comment>
<dbReference type="InterPro" id="IPR020094">
    <property type="entry name" value="TruA/RsuA/RluB/E/F_N"/>
</dbReference>
<dbReference type="GO" id="GO:0031119">
    <property type="term" value="P:tRNA pseudouridine synthesis"/>
    <property type="evidence" value="ECO:0007669"/>
    <property type="project" value="UniProtKB-UniRule"/>
</dbReference>
<dbReference type="OrthoDB" id="9811823at2"/>
<evidence type="ECO:0000313" key="9">
    <source>
        <dbReference type="EMBL" id="SEJ68680.1"/>
    </source>
</evidence>
<keyword evidence="10" id="KW-1185">Reference proteome</keyword>
<keyword evidence="3 4" id="KW-0413">Isomerase</keyword>
<evidence type="ECO:0000259" key="8">
    <source>
        <dbReference type="Pfam" id="PF01416"/>
    </source>
</evidence>
<reference evidence="10" key="1">
    <citation type="submission" date="2016-10" db="EMBL/GenBank/DDBJ databases">
        <authorList>
            <person name="Varghese N."/>
            <person name="Submissions S."/>
        </authorList>
    </citation>
    <scope>NUCLEOTIDE SEQUENCE [LARGE SCALE GENOMIC DNA]</scope>
    <source>
        <strain evidence="10">IBRC-M 10761</strain>
    </source>
</reference>
<dbReference type="FunFam" id="3.30.70.580:FF:000001">
    <property type="entry name" value="tRNA pseudouridine synthase A"/>
    <property type="match status" value="1"/>
</dbReference>
<feature type="binding site" evidence="4 6">
    <location>
        <position position="113"/>
    </location>
    <ligand>
        <name>substrate</name>
    </ligand>
</feature>
<dbReference type="InterPro" id="IPR020097">
    <property type="entry name" value="PsdUridine_synth_TruA_a/b_dom"/>
</dbReference>
<dbReference type="AlphaFoldDB" id="A0A1H7B352"/>
<dbReference type="Gene3D" id="3.30.70.660">
    <property type="entry name" value="Pseudouridine synthase I, catalytic domain, C-terminal subdomain"/>
    <property type="match status" value="1"/>
</dbReference>
<feature type="domain" description="Pseudouridine synthase I TruA alpha/beta" evidence="8">
    <location>
        <begin position="144"/>
        <end position="246"/>
    </location>
</feature>
<dbReference type="InterPro" id="IPR001406">
    <property type="entry name" value="PsdUridine_synth_TruA"/>
</dbReference>
<dbReference type="Gene3D" id="3.30.70.580">
    <property type="entry name" value="Pseudouridine synthase I, catalytic domain, N-terminal subdomain"/>
    <property type="match status" value="1"/>
</dbReference>
<dbReference type="STRING" id="1416801.SAMN05192553_108104"/>